<dbReference type="OrthoDB" id="426235at2759"/>
<dbReference type="Pfam" id="PF13344">
    <property type="entry name" value="Hydrolase_6"/>
    <property type="match status" value="1"/>
</dbReference>
<keyword evidence="3" id="KW-1185">Reference proteome</keyword>
<dbReference type="SUPFAM" id="SSF56784">
    <property type="entry name" value="HAD-like"/>
    <property type="match status" value="1"/>
</dbReference>
<comment type="caution">
    <text evidence="2">The sequence shown here is derived from an EMBL/GenBank/DDBJ whole genome shotgun (WGS) entry which is preliminary data.</text>
</comment>
<dbReference type="InterPro" id="IPR023214">
    <property type="entry name" value="HAD_sf"/>
</dbReference>
<dbReference type="Pfam" id="PF13242">
    <property type="entry name" value="Hydrolase_like"/>
    <property type="match status" value="1"/>
</dbReference>
<name>A0A4S4LJ91_9AGAM</name>
<sequence>MIRPKIRALLIDLSGTLHIGSSATPFAIDALKRIRETGIDIRFCSNTSKESAKDLRLRLRNIGFDVHDGELWTSLCALKDVVKARNLQRPYFLLSKSAGEEFSEADKETGHHHSHYDSVVVGFAPELFNYDNLTKAFRILSENGPHTPEDSRYNSAIAVQRVPSPLITTHRARYIRNSDGELSLGPGPFVTALEDAVGNGIRAETVGKPNRIFYERVLASLRRDNLQLLLASQKESGDGETREWSDVAVIGDDIEADLGEGAVELVKTGKYRPGDESRPGLHPPDEVQDSFATFIDEVLKDRGYA</sequence>
<proteinExistence type="predicted"/>
<evidence type="ECO:0000256" key="1">
    <source>
        <dbReference type="SAM" id="MobiDB-lite"/>
    </source>
</evidence>
<dbReference type="PANTHER" id="PTHR19288">
    <property type="entry name" value="4-NITROPHENYLPHOSPHATASE-RELATED"/>
    <property type="match status" value="1"/>
</dbReference>
<dbReference type="AlphaFoldDB" id="A0A4S4LJ91"/>
<dbReference type="InterPro" id="IPR006357">
    <property type="entry name" value="HAD-SF_hydro_IIA"/>
</dbReference>
<reference evidence="2 3" key="1">
    <citation type="submission" date="2019-02" db="EMBL/GenBank/DDBJ databases">
        <title>Genome sequencing of the rare red list fungi Phellinidium pouzarii.</title>
        <authorList>
            <person name="Buettner E."/>
            <person name="Kellner H."/>
        </authorList>
    </citation>
    <scope>NUCLEOTIDE SEQUENCE [LARGE SCALE GENOMIC DNA]</scope>
    <source>
        <strain evidence="2 3">DSM 108285</strain>
    </source>
</reference>
<protein>
    <submittedName>
        <fullName evidence="2">Uncharacterized protein</fullName>
    </submittedName>
</protein>
<evidence type="ECO:0000313" key="3">
    <source>
        <dbReference type="Proteomes" id="UP000308199"/>
    </source>
</evidence>
<accession>A0A4S4LJ91</accession>
<feature type="region of interest" description="Disordered" evidence="1">
    <location>
        <begin position="266"/>
        <end position="287"/>
    </location>
</feature>
<feature type="compositionally biased region" description="Basic and acidic residues" evidence="1">
    <location>
        <begin position="272"/>
        <end position="285"/>
    </location>
</feature>
<dbReference type="InterPro" id="IPR036412">
    <property type="entry name" value="HAD-like_sf"/>
</dbReference>
<gene>
    <name evidence="2" type="ORF">EW145_g1661</name>
</gene>
<dbReference type="EMBL" id="SGPK01000048">
    <property type="protein sequence ID" value="THH09960.1"/>
    <property type="molecule type" value="Genomic_DNA"/>
</dbReference>
<organism evidence="2 3">
    <name type="scientific">Phellinidium pouzarii</name>
    <dbReference type="NCBI Taxonomy" id="167371"/>
    <lineage>
        <taxon>Eukaryota</taxon>
        <taxon>Fungi</taxon>
        <taxon>Dikarya</taxon>
        <taxon>Basidiomycota</taxon>
        <taxon>Agaricomycotina</taxon>
        <taxon>Agaricomycetes</taxon>
        <taxon>Hymenochaetales</taxon>
        <taxon>Hymenochaetaceae</taxon>
        <taxon>Phellinidium</taxon>
    </lineage>
</organism>
<evidence type="ECO:0000313" key="2">
    <source>
        <dbReference type="EMBL" id="THH09960.1"/>
    </source>
</evidence>
<dbReference type="GO" id="GO:0016791">
    <property type="term" value="F:phosphatase activity"/>
    <property type="evidence" value="ECO:0007669"/>
    <property type="project" value="TreeGrafter"/>
</dbReference>
<dbReference type="Gene3D" id="3.40.50.1000">
    <property type="entry name" value="HAD superfamily/HAD-like"/>
    <property type="match status" value="2"/>
</dbReference>
<dbReference type="GO" id="GO:0005737">
    <property type="term" value="C:cytoplasm"/>
    <property type="evidence" value="ECO:0007669"/>
    <property type="project" value="TreeGrafter"/>
</dbReference>
<dbReference type="PANTHER" id="PTHR19288:SF46">
    <property type="entry name" value="HALOACID DEHALOGENASE-LIKE HYDROLASE DOMAIN-CONTAINING PROTEIN 2"/>
    <property type="match status" value="1"/>
</dbReference>
<dbReference type="Proteomes" id="UP000308199">
    <property type="component" value="Unassembled WGS sequence"/>
</dbReference>